<dbReference type="STRING" id="1817864.A2Z21_01345"/>
<feature type="compositionally biased region" description="Basic and acidic residues" evidence="1">
    <location>
        <begin position="78"/>
        <end position="88"/>
    </location>
</feature>
<protein>
    <submittedName>
        <fullName evidence="2">Uncharacterized protein</fullName>
    </submittedName>
</protein>
<sequence length="88" mass="9981">MPKKVFVTPEGTRVEDEAVEVEPAVVTSEELIIWEYEDEQLSLKRVILDPQGVKLWKAVNETDPEGHPLMSFEPGFEAEPRENDEAEG</sequence>
<organism evidence="2 3">
    <name type="scientific">Fraserbacteria sp. (strain RBG_16_55_9)</name>
    <dbReference type="NCBI Taxonomy" id="1817864"/>
    <lineage>
        <taxon>Bacteria</taxon>
        <taxon>Candidatus Fraseribacteriota</taxon>
    </lineage>
</organism>
<gene>
    <name evidence="2" type="ORF">A2Z21_01345</name>
</gene>
<comment type="caution">
    <text evidence="2">The sequence shown here is derived from an EMBL/GenBank/DDBJ whole genome shotgun (WGS) entry which is preliminary data.</text>
</comment>
<evidence type="ECO:0000313" key="2">
    <source>
        <dbReference type="EMBL" id="OGF53684.1"/>
    </source>
</evidence>
<feature type="region of interest" description="Disordered" evidence="1">
    <location>
        <begin position="62"/>
        <end position="88"/>
    </location>
</feature>
<evidence type="ECO:0000256" key="1">
    <source>
        <dbReference type="SAM" id="MobiDB-lite"/>
    </source>
</evidence>
<dbReference type="Proteomes" id="UP000179157">
    <property type="component" value="Unassembled WGS sequence"/>
</dbReference>
<dbReference type="EMBL" id="MFGX01000098">
    <property type="protein sequence ID" value="OGF53684.1"/>
    <property type="molecule type" value="Genomic_DNA"/>
</dbReference>
<dbReference type="AlphaFoldDB" id="A0A1F5UR94"/>
<reference evidence="2 3" key="1">
    <citation type="journal article" date="2016" name="Nat. Commun.">
        <title>Thousands of microbial genomes shed light on interconnected biogeochemical processes in an aquifer system.</title>
        <authorList>
            <person name="Anantharaman K."/>
            <person name="Brown C.T."/>
            <person name="Hug L.A."/>
            <person name="Sharon I."/>
            <person name="Castelle C.J."/>
            <person name="Probst A.J."/>
            <person name="Thomas B.C."/>
            <person name="Singh A."/>
            <person name="Wilkins M.J."/>
            <person name="Karaoz U."/>
            <person name="Brodie E.L."/>
            <person name="Williams K.H."/>
            <person name="Hubbard S.S."/>
            <person name="Banfield J.F."/>
        </authorList>
    </citation>
    <scope>NUCLEOTIDE SEQUENCE [LARGE SCALE GENOMIC DNA]</scope>
    <source>
        <strain evidence="3">RBG_16_55_9</strain>
    </source>
</reference>
<accession>A0A1F5UR94</accession>
<proteinExistence type="predicted"/>
<name>A0A1F5UR94_FRAXR</name>
<evidence type="ECO:0000313" key="3">
    <source>
        <dbReference type="Proteomes" id="UP000179157"/>
    </source>
</evidence>